<organism evidence="2 3">
    <name type="scientific">Rhinocladiella mackenziei CBS 650.93</name>
    <dbReference type="NCBI Taxonomy" id="1442369"/>
    <lineage>
        <taxon>Eukaryota</taxon>
        <taxon>Fungi</taxon>
        <taxon>Dikarya</taxon>
        <taxon>Ascomycota</taxon>
        <taxon>Pezizomycotina</taxon>
        <taxon>Eurotiomycetes</taxon>
        <taxon>Chaetothyriomycetidae</taxon>
        <taxon>Chaetothyriales</taxon>
        <taxon>Herpotrichiellaceae</taxon>
        <taxon>Rhinocladiella</taxon>
    </lineage>
</organism>
<evidence type="ECO:0000313" key="2">
    <source>
        <dbReference type="EMBL" id="KIX03221.1"/>
    </source>
</evidence>
<feature type="region of interest" description="Disordered" evidence="1">
    <location>
        <begin position="23"/>
        <end position="44"/>
    </location>
</feature>
<proteinExistence type="predicted"/>
<dbReference type="RefSeq" id="XP_013270357.1">
    <property type="nucleotide sequence ID" value="XM_013414903.1"/>
</dbReference>
<protein>
    <submittedName>
        <fullName evidence="2">Rhinocladiella mackenziei CBS 650.93 unplaced genomic scaffold supercont1.5, whole genome shotgun sequence</fullName>
    </submittedName>
</protein>
<dbReference type="AlphaFoldDB" id="A0A0D2IIV0"/>
<dbReference type="VEuPathDB" id="FungiDB:Z518_06773"/>
<feature type="compositionally biased region" description="Polar residues" evidence="1">
    <location>
        <begin position="28"/>
        <end position="37"/>
    </location>
</feature>
<sequence>MFDTRLAAIYHHSTISDKNLESVKHSRMSSNGKTNEPTFEMKPLYGGAVPKPEAQFLKWASA</sequence>
<dbReference type="Proteomes" id="UP000053617">
    <property type="component" value="Unassembled WGS sequence"/>
</dbReference>
<reference evidence="2 3" key="1">
    <citation type="submission" date="2015-01" db="EMBL/GenBank/DDBJ databases">
        <title>The Genome Sequence of Rhinocladiella mackenzie CBS 650.93.</title>
        <authorList>
            <consortium name="The Broad Institute Genomics Platform"/>
            <person name="Cuomo C."/>
            <person name="de Hoog S."/>
            <person name="Gorbushina A."/>
            <person name="Stielow B."/>
            <person name="Teixiera M."/>
            <person name="Abouelleil A."/>
            <person name="Chapman S.B."/>
            <person name="Priest M."/>
            <person name="Young S.K."/>
            <person name="Wortman J."/>
            <person name="Nusbaum C."/>
            <person name="Birren B."/>
        </authorList>
    </citation>
    <scope>NUCLEOTIDE SEQUENCE [LARGE SCALE GENOMIC DNA]</scope>
    <source>
        <strain evidence="2 3">CBS 650.93</strain>
    </source>
</reference>
<dbReference type="HOGENOM" id="CLU_2905382_0_0_1"/>
<accession>A0A0D2IIV0</accession>
<dbReference type="GeneID" id="25294844"/>
<evidence type="ECO:0000256" key="1">
    <source>
        <dbReference type="SAM" id="MobiDB-lite"/>
    </source>
</evidence>
<keyword evidence="3" id="KW-1185">Reference proteome</keyword>
<gene>
    <name evidence="2" type="ORF">Z518_06773</name>
</gene>
<name>A0A0D2IIV0_9EURO</name>
<dbReference type="EMBL" id="KN847479">
    <property type="protein sequence ID" value="KIX03221.1"/>
    <property type="molecule type" value="Genomic_DNA"/>
</dbReference>
<evidence type="ECO:0000313" key="3">
    <source>
        <dbReference type="Proteomes" id="UP000053617"/>
    </source>
</evidence>